<sequence length="1064" mass="121813">MKRIKILVSGLLLSSTMMAAVVQTNGNNVTITPDGGQAKVVYLEVINNQIIRVRATSNDALPVKPASLIRVPVAAPAKGSYTITDEGDNVVVRTQKVKAVVQKATGQITFFDASGKQLLKEAQEGKKFWDFTVPERELGMKTGYTVPEEQKHGLSWQMKFDSPDDEAFYGLGQHQSEEFNMKGKNEDLFQYNTKVSIPFVLSNKNYGLLWDSYSYCRFGNPNDYLQLNRAFKLYDKSGKEGHLTGTYIDAHGKKLVRDEDSIYYEYGTPEKSLIAQQTDNGGIKNFPKGFQLAGSNVVYEGFLEPRTFNGQLSAPALLACKARIVNCQFILYYSGYVKVYIDGREVVPERWRTAWNPNAYKFSTELQQGKRVQLRIEWRPDGGEAYCGLRVAEPRSKQEREQLSIWSEMAKDMDYYFIAGDNLDQVVSGYRTLTGKASLYPKWVLGFWQSRERYKTQDEIEGTLAEFRKRHIPIDNIVQDWNYWPEDQWGSHQFEASRYPNPQQMLDNVHQMHGRFMISVWPKFYCNTDNYKELDAKGWMYIQSPTDDIHDWVGPGYTNGFYDAYDPGARKMFWRQMDENLYTGLAKDGKSSMVNGPLDPKGRLLPKGTQEWSMVDAWWMDASEPNVRDCTPMWYRKALSGPTALGTSTEYFNAYSTVNADAIYNGQRSVWKGKLNEPRVFLLTRSGFAGEQRYSTATWSGDIGTRWEDMRAQMTAGLNYSISGIPFWGMDQGGFCVENRYVAAQQLYDRTKVENEDLKEWRELQTRWNQFGTFIPLFRSHGQWPLREIWNIAPEEHPAYKSFVYYDKLRYRLMPYLYSLAGWAHFKDYTLMRPLVMDFNGDREVENIGNQWMFGPALMACPVGYYKARNRSVYFPAQCSWYDLYTGEMIIDAANGPLGQRTLATNGTQECSMVRSSSAGLQGKNGQSASRRLVVEAPYEQIPVFVRAGAIIPFGPEMEWSDEKPAELIHLYVYAGQDGSFQLYEDEGTNYNYEKGKYATIDITYDDATRTVSFGARKGQFAGMLKNRQFNIVLISKEHPQPLNLDNPLGKLVSYNGKAITIKL</sequence>
<evidence type="ECO:0000256" key="3">
    <source>
        <dbReference type="SAM" id="SignalP"/>
    </source>
</evidence>
<organism evidence="8 9">
    <name type="scientific">Xylanibacter ruminicola</name>
    <name type="common">Prevotella ruminicola</name>
    <dbReference type="NCBI Taxonomy" id="839"/>
    <lineage>
        <taxon>Bacteria</taxon>
        <taxon>Pseudomonadati</taxon>
        <taxon>Bacteroidota</taxon>
        <taxon>Bacteroidia</taxon>
        <taxon>Bacteroidales</taxon>
        <taxon>Prevotellaceae</taxon>
        <taxon>Xylanibacter</taxon>
    </lineage>
</organism>
<evidence type="ECO:0000256" key="2">
    <source>
        <dbReference type="RuleBase" id="RU361185"/>
    </source>
</evidence>
<proteinExistence type="inferred from homology"/>
<dbReference type="Proteomes" id="UP000184280">
    <property type="component" value="Unassembled WGS sequence"/>
</dbReference>
<dbReference type="Gene3D" id="2.60.40.1180">
    <property type="entry name" value="Golgi alpha-mannosidase II"/>
    <property type="match status" value="2"/>
</dbReference>
<dbReference type="InterPro" id="IPR033403">
    <property type="entry name" value="DUF5110"/>
</dbReference>
<feature type="domain" description="Glycosyl hydrolase family 31 C-terminal" evidence="7">
    <location>
        <begin position="829"/>
        <end position="952"/>
    </location>
</feature>
<dbReference type="SUPFAM" id="SSF51445">
    <property type="entry name" value="(Trans)glycosidases"/>
    <property type="match status" value="2"/>
</dbReference>
<evidence type="ECO:0000313" key="8">
    <source>
        <dbReference type="EMBL" id="SHM02613.1"/>
    </source>
</evidence>
<evidence type="ECO:0000313" key="9">
    <source>
        <dbReference type="Proteomes" id="UP000184280"/>
    </source>
</evidence>
<evidence type="ECO:0000259" key="4">
    <source>
        <dbReference type="Pfam" id="PF01055"/>
    </source>
</evidence>
<dbReference type="InterPro" id="IPR013780">
    <property type="entry name" value="Glyco_hydro_b"/>
</dbReference>
<reference evidence="8 9" key="1">
    <citation type="submission" date="2016-11" db="EMBL/GenBank/DDBJ databases">
        <authorList>
            <person name="Jaros S."/>
            <person name="Januszkiewicz K."/>
            <person name="Wedrychowicz H."/>
        </authorList>
    </citation>
    <scope>NUCLEOTIDE SEQUENCE [LARGE SCALE GENOMIC DNA]</scope>
    <source>
        <strain evidence="8 9">BPI-34</strain>
    </source>
</reference>
<feature type="signal peptide" evidence="3">
    <location>
        <begin position="1"/>
        <end position="19"/>
    </location>
</feature>
<feature type="domain" description="DUF5110" evidence="6">
    <location>
        <begin position="969"/>
        <end position="1035"/>
    </location>
</feature>
<feature type="chain" id="PRO_5012545511" evidence="3">
    <location>
        <begin position="20"/>
        <end position="1064"/>
    </location>
</feature>
<dbReference type="InterPro" id="IPR011013">
    <property type="entry name" value="Gal_mutarotase_sf_dom"/>
</dbReference>
<evidence type="ECO:0000259" key="6">
    <source>
        <dbReference type="Pfam" id="PF17137"/>
    </source>
</evidence>
<dbReference type="InterPro" id="IPR051816">
    <property type="entry name" value="Glycosyl_Hydrolase_31"/>
</dbReference>
<dbReference type="Pfam" id="PF17137">
    <property type="entry name" value="DUF5110"/>
    <property type="match status" value="1"/>
</dbReference>
<dbReference type="InterPro" id="IPR000322">
    <property type="entry name" value="Glyco_hydro_31_TIM"/>
</dbReference>
<dbReference type="InterPro" id="IPR017853">
    <property type="entry name" value="GH"/>
</dbReference>
<feature type="domain" description="Glycoside hydrolase family 31 N-terminal" evidence="5">
    <location>
        <begin position="42"/>
        <end position="218"/>
    </location>
</feature>
<dbReference type="Pfam" id="PF21365">
    <property type="entry name" value="Glyco_hydro_31_3rd"/>
    <property type="match status" value="1"/>
</dbReference>
<dbReference type="Gene3D" id="2.60.120.380">
    <property type="match status" value="1"/>
</dbReference>
<dbReference type="InterPro" id="IPR048395">
    <property type="entry name" value="Glyco_hydro_31_C"/>
</dbReference>
<dbReference type="Gene3D" id="3.20.20.80">
    <property type="entry name" value="Glycosidases"/>
    <property type="match status" value="1"/>
</dbReference>
<evidence type="ECO:0000256" key="1">
    <source>
        <dbReference type="ARBA" id="ARBA00007806"/>
    </source>
</evidence>
<dbReference type="RefSeq" id="WP_073043547.1">
    <property type="nucleotide sequence ID" value="NZ_FRCJ01000002.1"/>
</dbReference>
<keyword evidence="3" id="KW-0732">Signal</keyword>
<dbReference type="PANTHER" id="PTHR43863">
    <property type="entry name" value="HYDROLASE, PUTATIVE (AFU_ORTHOLOGUE AFUA_1G03140)-RELATED"/>
    <property type="match status" value="1"/>
</dbReference>
<dbReference type="CDD" id="cd06591">
    <property type="entry name" value="GH31_xylosidase_XylS"/>
    <property type="match status" value="1"/>
</dbReference>
<dbReference type="AlphaFoldDB" id="A0A1M7FF75"/>
<keyword evidence="2" id="KW-0326">Glycosidase</keyword>
<dbReference type="Pfam" id="PF13802">
    <property type="entry name" value="Gal_mutarotas_2"/>
    <property type="match status" value="1"/>
</dbReference>
<dbReference type="Gene3D" id="2.60.40.1760">
    <property type="entry name" value="glycosyl hydrolase (family 31)"/>
    <property type="match status" value="1"/>
</dbReference>
<dbReference type="GO" id="GO:0004553">
    <property type="term" value="F:hydrolase activity, hydrolyzing O-glycosyl compounds"/>
    <property type="evidence" value="ECO:0007669"/>
    <property type="project" value="InterPro"/>
</dbReference>
<feature type="domain" description="Glycoside hydrolase family 31 TIM barrel" evidence="4">
    <location>
        <begin position="438"/>
        <end position="820"/>
    </location>
</feature>
<dbReference type="SUPFAM" id="SSF74650">
    <property type="entry name" value="Galactose mutarotase-like"/>
    <property type="match status" value="1"/>
</dbReference>
<comment type="similarity">
    <text evidence="1 2">Belongs to the glycosyl hydrolase 31 family.</text>
</comment>
<protein>
    <submittedName>
        <fullName evidence="8">Alpha-D-xyloside xylohydrolase</fullName>
    </submittedName>
</protein>
<dbReference type="CDD" id="cd14752">
    <property type="entry name" value="GH31_N"/>
    <property type="match status" value="2"/>
</dbReference>
<dbReference type="SUPFAM" id="SSF51011">
    <property type="entry name" value="Glycosyl hydrolase domain"/>
    <property type="match status" value="1"/>
</dbReference>
<evidence type="ECO:0000259" key="7">
    <source>
        <dbReference type="Pfam" id="PF21365"/>
    </source>
</evidence>
<dbReference type="InterPro" id="IPR025887">
    <property type="entry name" value="Glyco_hydro_31_N_dom"/>
</dbReference>
<dbReference type="GO" id="GO:0030246">
    <property type="term" value="F:carbohydrate binding"/>
    <property type="evidence" value="ECO:0007669"/>
    <property type="project" value="InterPro"/>
</dbReference>
<name>A0A1M7FF75_XYLRU</name>
<dbReference type="OrthoDB" id="176168at2"/>
<dbReference type="GO" id="GO:0005975">
    <property type="term" value="P:carbohydrate metabolic process"/>
    <property type="evidence" value="ECO:0007669"/>
    <property type="project" value="InterPro"/>
</dbReference>
<dbReference type="PANTHER" id="PTHR43863:SF2">
    <property type="entry name" value="MALTASE-GLUCOAMYLASE"/>
    <property type="match status" value="1"/>
</dbReference>
<dbReference type="EMBL" id="FRCJ01000002">
    <property type="protein sequence ID" value="SHM02613.1"/>
    <property type="molecule type" value="Genomic_DNA"/>
</dbReference>
<gene>
    <name evidence="8" type="ORF">SAMN04488494_1145</name>
</gene>
<keyword evidence="2 8" id="KW-0378">Hydrolase</keyword>
<accession>A0A1M7FF75</accession>
<dbReference type="Pfam" id="PF01055">
    <property type="entry name" value="Glyco_hydro_31_2nd"/>
    <property type="match status" value="1"/>
</dbReference>
<evidence type="ECO:0000259" key="5">
    <source>
        <dbReference type="Pfam" id="PF13802"/>
    </source>
</evidence>